<keyword evidence="2" id="KW-0472">Membrane</keyword>
<feature type="transmembrane region" description="Helical" evidence="2">
    <location>
        <begin position="527"/>
        <end position="543"/>
    </location>
</feature>
<evidence type="ECO:0000259" key="3">
    <source>
        <dbReference type="Pfam" id="PF23190"/>
    </source>
</evidence>
<dbReference type="PANTHER" id="PTHR35859">
    <property type="entry name" value="NONSELECTIVE CATION CHANNEL PROTEIN"/>
    <property type="match status" value="1"/>
</dbReference>
<feature type="region of interest" description="Disordered" evidence="1">
    <location>
        <begin position="560"/>
        <end position="595"/>
    </location>
</feature>
<sequence>MPHDSATQTLLGDLEAPLASMSGSARSPSRRRAKDGGGHPAHHFHPQTVSRVVTRAIALTLELLPIQVDLAELTSPTSSILTQDVVEAYGALAGDFHPCLPFALLQARRYFARQQRLNPSDSDENAGRKLACEALARKLVARTPMHDQYALLSRRFSVVEPDGDESLPLSALESAVDQHATFFLSSNEAQRCVFALWKGLLVQDLRGDNGGANVEYRLYKVGADEQGFLAHFDPGRIAVPRYQFFFRIVLWVLFLVCYTIAIQTPERGFGPEDGILYVQLLGYLLEDVVKIYKIGWWATISFWQIVNFSIYSLSAVAFVYRCLDLSTHDPEKQDRFRLLAFQWLSTAAPLIWAKMLTTFDLFHFFGVLQIVVFRMLKESAVFCVLLAVLAVGFGQALTGLDVADEKRDSTKAVVNSLLQALLGSPNFDYYDDPAGSYPFGLVLYYFWSVATIVILLNVLVALFSSSYQECVDESEPTFLSFFAGKTVSSIRAPDSYPYPAPFNLIELVIIPLEWVVSKETYARINRVLMSTLFFLPLCAISLFETRISPLRTSDLQDLLTEPDEFQSPEEDPEPYRPSSGEDDDDRHPGEREGMQISRVKFKDLKKRLPSLERSVEGEILHQPVAVLALKAELVTLRAELAELKSERDKADKLEVKAEEVKEEAEEQKVQDGEGAPLG</sequence>
<comment type="caution">
    <text evidence="5">The sequence shown here is derived from an EMBL/GenBank/DDBJ whole genome shotgun (WGS) entry which is preliminary data.</text>
</comment>
<dbReference type="AlphaFoldDB" id="A0AAV5GPT1"/>
<feature type="transmembrane region" description="Helical" evidence="2">
    <location>
        <begin position="244"/>
        <end position="262"/>
    </location>
</feature>
<organism evidence="5 6">
    <name type="scientific">Rhodotorula paludigena</name>
    <dbReference type="NCBI Taxonomy" id="86838"/>
    <lineage>
        <taxon>Eukaryota</taxon>
        <taxon>Fungi</taxon>
        <taxon>Dikarya</taxon>
        <taxon>Basidiomycota</taxon>
        <taxon>Pucciniomycotina</taxon>
        <taxon>Microbotryomycetes</taxon>
        <taxon>Sporidiobolales</taxon>
        <taxon>Sporidiobolaceae</taxon>
        <taxon>Rhodotorula</taxon>
    </lineage>
</organism>
<name>A0AAV5GPT1_9BASI</name>
<feature type="compositionally biased region" description="Acidic residues" evidence="1">
    <location>
        <begin position="560"/>
        <end position="572"/>
    </location>
</feature>
<dbReference type="InterPro" id="IPR056336">
    <property type="entry name" value="YVC1_C"/>
</dbReference>
<feature type="region of interest" description="Disordered" evidence="1">
    <location>
        <begin position="1"/>
        <end position="47"/>
    </location>
</feature>
<feature type="transmembrane region" description="Helical" evidence="2">
    <location>
        <begin position="379"/>
        <end position="400"/>
    </location>
</feature>
<evidence type="ECO:0000259" key="4">
    <source>
        <dbReference type="Pfam" id="PF23317"/>
    </source>
</evidence>
<evidence type="ECO:0000256" key="1">
    <source>
        <dbReference type="SAM" id="MobiDB-lite"/>
    </source>
</evidence>
<keyword evidence="2" id="KW-0812">Transmembrane</keyword>
<evidence type="ECO:0000313" key="5">
    <source>
        <dbReference type="EMBL" id="GJN91377.1"/>
    </source>
</evidence>
<feature type="region of interest" description="Disordered" evidence="1">
    <location>
        <begin position="656"/>
        <end position="678"/>
    </location>
</feature>
<reference evidence="5 6" key="1">
    <citation type="submission" date="2021-12" db="EMBL/GenBank/DDBJ databases">
        <title>High titer production of polyol ester of fatty acids by Rhodotorula paludigena BS15 towards product separation-free biomass refinery.</title>
        <authorList>
            <person name="Mano J."/>
            <person name="Ono H."/>
            <person name="Tanaka T."/>
            <person name="Naito K."/>
            <person name="Sushida H."/>
            <person name="Ike M."/>
            <person name="Tokuyasu K."/>
            <person name="Kitaoka M."/>
        </authorList>
    </citation>
    <scope>NUCLEOTIDE SEQUENCE [LARGE SCALE GENOMIC DNA]</scope>
    <source>
        <strain evidence="5 6">BS15</strain>
    </source>
</reference>
<protein>
    <recommendedName>
        <fullName evidence="7">Ion transport domain-containing protein</fullName>
    </recommendedName>
</protein>
<dbReference type="Pfam" id="PF23190">
    <property type="entry name" value="LHD_TRPY1"/>
    <property type="match status" value="1"/>
</dbReference>
<feature type="transmembrane region" description="Helical" evidence="2">
    <location>
        <begin position="442"/>
        <end position="463"/>
    </location>
</feature>
<feature type="domain" description="Calcium channel YVC1-like C-terminal transmembrane" evidence="4">
    <location>
        <begin position="275"/>
        <end position="547"/>
    </location>
</feature>
<dbReference type="InterPro" id="IPR056337">
    <property type="entry name" value="LHD_YVC1"/>
</dbReference>
<dbReference type="Pfam" id="PF23317">
    <property type="entry name" value="YVC1_C"/>
    <property type="match status" value="1"/>
</dbReference>
<keyword evidence="2" id="KW-1133">Transmembrane helix</keyword>
<dbReference type="EMBL" id="BQKY01000008">
    <property type="protein sequence ID" value="GJN91377.1"/>
    <property type="molecule type" value="Genomic_DNA"/>
</dbReference>
<dbReference type="InterPro" id="IPR052971">
    <property type="entry name" value="TRP_calcium_channel"/>
</dbReference>
<keyword evidence="6" id="KW-1185">Reference proteome</keyword>
<feature type="compositionally biased region" description="Polar residues" evidence="1">
    <location>
        <begin position="1"/>
        <end position="10"/>
    </location>
</feature>
<dbReference type="PANTHER" id="PTHR35859:SF1">
    <property type="entry name" value="NONSELECTIVE CATION CHANNEL PROTEIN"/>
    <property type="match status" value="1"/>
</dbReference>
<evidence type="ECO:0000313" key="6">
    <source>
        <dbReference type="Proteomes" id="UP001342314"/>
    </source>
</evidence>
<proteinExistence type="predicted"/>
<accession>A0AAV5GPT1</accession>
<dbReference type="Proteomes" id="UP001342314">
    <property type="component" value="Unassembled WGS sequence"/>
</dbReference>
<gene>
    <name evidence="5" type="ORF">Rhopal_004398-T1</name>
</gene>
<feature type="domain" description="YVC1 N-terminal linker helical" evidence="3">
    <location>
        <begin position="49"/>
        <end position="232"/>
    </location>
</feature>
<evidence type="ECO:0000256" key="2">
    <source>
        <dbReference type="SAM" id="Phobius"/>
    </source>
</evidence>
<evidence type="ECO:0008006" key="7">
    <source>
        <dbReference type="Google" id="ProtNLM"/>
    </source>
</evidence>